<evidence type="ECO:0000313" key="2">
    <source>
        <dbReference type="Proteomes" id="UP000017820"/>
    </source>
</evidence>
<comment type="caution">
    <text evidence="1">The sequence shown here is derived from an EMBL/GenBank/DDBJ whole genome shotgun (WGS) entry which is preliminary data.</text>
</comment>
<dbReference type="Proteomes" id="UP000017820">
    <property type="component" value="Unassembled WGS sequence"/>
</dbReference>
<gene>
    <name evidence="1" type="ORF">PL2TA16_04909</name>
</gene>
<organism evidence="1 2">
    <name type="scientific">Pseudoalteromonas luteoviolacea (strain 2ta16)</name>
    <dbReference type="NCBI Taxonomy" id="1353533"/>
    <lineage>
        <taxon>Bacteria</taxon>
        <taxon>Pseudomonadati</taxon>
        <taxon>Pseudomonadota</taxon>
        <taxon>Gammaproteobacteria</taxon>
        <taxon>Alteromonadales</taxon>
        <taxon>Pseudoalteromonadaceae</taxon>
        <taxon>Pseudoalteromonas</taxon>
    </lineage>
</organism>
<dbReference type="EMBL" id="AUSV01000086">
    <property type="protein sequence ID" value="ESP92073.1"/>
    <property type="molecule type" value="Genomic_DNA"/>
</dbReference>
<evidence type="ECO:0000313" key="1">
    <source>
        <dbReference type="EMBL" id="ESP92073.1"/>
    </source>
</evidence>
<dbReference type="AlphaFoldDB" id="V4HQL5"/>
<protein>
    <recommendedName>
        <fullName evidence="3">Class I lanthipeptide</fullName>
    </recommendedName>
</protein>
<accession>V4HQL5</accession>
<name>V4HQL5_PSEL2</name>
<sequence>MKNIKLKKSKLKTLSLKDKGLAQANTPAVGGGASATMCITLSVDDCCTIPPTKPTRDFC</sequence>
<evidence type="ECO:0008006" key="3">
    <source>
        <dbReference type="Google" id="ProtNLM"/>
    </source>
</evidence>
<reference evidence="1 2" key="1">
    <citation type="submission" date="2013-07" db="EMBL/GenBank/DDBJ databases">
        <title>Draft genome sequence of Pseudoalteromonas luteoviolacea 2ta16.</title>
        <authorList>
            <person name="Allen E.E."/>
            <person name="Azam F."/>
            <person name="Podell S."/>
        </authorList>
    </citation>
    <scope>NUCLEOTIDE SEQUENCE [LARGE SCALE GENOMIC DNA]</scope>
    <source>
        <strain evidence="1 2">2ta16</strain>
    </source>
</reference>
<proteinExistence type="predicted"/>